<accession>W8AS99</accession>
<dbReference type="GeneID" id="101459618"/>
<dbReference type="KEGG" id="ccat:101459618"/>
<sequence length="329" mass="38506">MDSEQDASSYSRKNLLSAEVKSMWNLVKISKNLCTREQCIRFAEDNGLILRSKLCSTHRVPMKVVIKGNITVGSFRCHRGTCRDKSSISRAKGTWFENANLSFPNIYYLMYCYAHHWPQAMVRLENFNEGPVLSSKTITDWYNFCREVVVSYQIDQQKVIGKIGGKNKVVQIDEIKFGKGKQNKDKSPENQWLLGLIEDDSEDLRLEICNDNVRSVEALLPLIKKHVKEGTIIRSDFWDSIDSLTGSGYKYQKTNYDDTENPIDNDENYIRRIDSQWRVVKRFYYRDNFKNCTNFADMMVECLWRKSISEKHEDPFLKLIEAVKYTYKL</sequence>
<dbReference type="InterPro" id="IPR053164">
    <property type="entry name" value="IS1016-like_transposase"/>
</dbReference>
<evidence type="ECO:0000313" key="2">
    <source>
        <dbReference type="EMBL" id="JAB91745.1"/>
    </source>
</evidence>
<evidence type="ECO:0000259" key="1">
    <source>
        <dbReference type="SMART" id="SM01126"/>
    </source>
</evidence>
<dbReference type="PANTHER" id="PTHR47163:SF2">
    <property type="entry name" value="SI:DKEY-17M8.2"/>
    <property type="match status" value="1"/>
</dbReference>
<dbReference type="RefSeq" id="XP_004536376.1">
    <property type="nucleotide sequence ID" value="XM_004536319.3"/>
</dbReference>
<organism evidence="2">
    <name type="scientific">Ceratitis capitata</name>
    <name type="common">Mediterranean fruit fly</name>
    <name type="synonym">Tephritis capitata</name>
    <dbReference type="NCBI Taxonomy" id="7213"/>
    <lineage>
        <taxon>Eukaryota</taxon>
        <taxon>Metazoa</taxon>
        <taxon>Ecdysozoa</taxon>
        <taxon>Arthropoda</taxon>
        <taxon>Hexapoda</taxon>
        <taxon>Insecta</taxon>
        <taxon>Pterygota</taxon>
        <taxon>Neoptera</taxon>
        <taxon>Endopterygota</taxon>
        <taxon>Diptera</taxon>
        <taxon>Brachycera</taxon>
        <taxon>Muscomorpha</taxon>
        <taxon>Tephritoidea</taxon>
        <taxon>Tephritidae</taxon>
        <taxon>Ceratitis</taxon>
        <taxon>Ceratitis</taxon>
    </lineage>
</organism>
<feature type="domain" description="ISXO2-like transposase" evidence="1">
    <location>
        <begin position="162"/>
        <end position="288"/>
    </location>
</feature>
<dbReference type="SMART" id="SM01126">
    <property type="entry name" value="DDE_Tnp_IS1595"/>
    <property type="match status" value="1"/>
</dbReference>
<reference evidence="2" key="2">
    <citation type="journal article" date="2014" name="BMC Genomics">
        <title>A genomic perspective to assessing quality of mass-reared SIT flies used in Mediterranean fruit fly (Ceratitis capitata) eradication in California.</title>
        <authorList>
            <person name="Calla B."/>
            <person name="Hall B."/>
            <person name="Hou S."/>
            <person name="Geib S.M."/>
        </authorList>
    </citation>
    <scope>NUCLEOTIDE SEQUENCE</scope>
</reference>
<reference evidence="2" key="1">
    <citation type="submission" date="2013-07" db="EMBL/GenBank/DDBJ databases">
        <authorList>
            <person name="Geib S."/>
        </authorList>
    </citation>
    <scope>NUCLEOTIDE SEQUENCE</scope>
</reference>
<dbReference type="EMBL" id="GAMC01014810">
    <property type="protein sequence ID" value="JAB91745.1"/>
    <property type="molecule type" value="mRNA"/>
</dbReference>
<dbReference type="PANTHER" id="PTHR47163">
    <property type="entry name" value="DDE_TNP_IS1595 DOMAIN-CONTAINING PROTEIN"/>
    <property type="match status" value="1"/>
</dbReference>
<name>W8AS99_CERCA</name>
<dbReference type="InterPro" id="IPR024445">
    <property type="entry name" value="Tnp_ISXO2-like"/>
</dbReference>
<dbReference type="AlphaFoldDB" id="W8AS99"/>
<proteinExistence type="evidence at transcript level"/>
<dbReference type="OrthoDB" id="10052789at2759"/>
<protein>
    <recommendedName>
        <fullName evidence="1">ISXO2-like transposase domain-containing protein</fullName>
    </recommendedName>
</protein>